<dbReference type="InterPro" id="IPR036388">
    <property type="entry name" value="WH-like_DNA-bd_sf"/>
</dbReference>
<keyword evidence="3" id="KW-0804">Transcription</keyword>
<dbReference type="InterPro" id="IPR013324">
    <property type="entry name" value="RNA_pol_sigma_r3/r4-like"/>
</dbReference>
<dbReference type="STRING" id="1123367.GCA_000621305_02383"/>
<dbReference type="RefSeq" id="WP_004332666.1">
    <property type="nucleotide sequence ID" value="NZ_AMXE01000002.1"/>
</dbReference>
<dbReference type="Gene3D" id="1.10.10.10">
    <property type="entry name" value="Winged helix-like DNA-binding domain superfamily/Winged helix DNA-binding domain"/>
    <property type="match status" value="1"/>
</dbReference>
<dbReference type="EMBL" id="AMXE01000002">
    <property type="protein sequence ID" value="ENO90458.1"/>
    <property type="molecule type" value="Genomic_DNA"/>
</dbReference>
<dbReference type="eggNOG" id="COG1595">
    <property type="taxonomic scope" value="Bacteria"/>
</dbReference>
<evidence type="ECO:0000313" key="5">
    <source>
        <dbReference type="EMBL" id="ENO90458.1"/>
    </source>
</evidence>
<dbReference type="GO" id="GO:0016987">
    <property type="term" value="F:sigma factor activity"/>
    <property type="evidence" value="ECO:0007669"/>
    <property type="project" value="UniProtKB-KW"/>
</dbReference>
<evidence type="ECO:0000259" key="4">
    <source>
        <dbReference type="Pfam" id="PF08281"/>
    </source>
</evidence>
<dbReference type="PANTHER" id="PTHR43133">
    <property type="entry name" value="RNA POLYMERASE ECF-TYPE SIGMA FACTO"/>
    <property type="match status" value="1"/>
</dbReference>
<dbReference type="InterPro" id="IPR039425">
    <property type="entry name" value="RNA_pol_sigma-70-like"/>
</dbReference>
<protein>
    <recommendedName>
        <fullName evidence="4">RNA polymerase sigma factor 70 region 4 type 2 domain-containing protein</fullName>
    </recommendedName>
</protein>
<dbReference type="GO" id="GO:0006352">
    <property type="term" value="P:DNA-templated transcription initiation"/>
    <property type="evidence" value="ECO:0007669"/>
    <property type="project" value="InterPro"/>
</dbReference>
<dbReference type="InterPro" id="IPR013249">
    <property type="entry name" value="RNA_pol_sigma70_r4_t2"/>
</dbReference>
<dbReference type="Proteomes" id="UP000013232">
    <property type="component" value="Unassembled WGS sequence"/>
</dbReference>
<name>N6Z815_THAL4</name>
<proteinExistence type="predicted"/>
<dbReference type="AlphaFoldDB" id="N6Z815"/>
<sequence>MYVKDASSSLVFTLAHHYDDLIAYLCRKLGFARGNARATRDLAHEALHEVCLQLLQEEPQLGKVKVPIAFLRTLSQRRAIDVLRREAAWNRFAAHGDDHPEFLSHPAPRTSEAECRVEARQQIALLTQAIESLPPRCRDVFVLHKLHEWPQADVAAHLGISVKAVEKHVRIGLACCRVAMAGFLDDGA</sequence>
<feature type="domain" description="RNA polymerase sigma factor 70 region 4 type 2" evidence="4">
    <location>
        <begin position="125"/>
        <end position="175"/>
    </location>
</feature>
<keyword evidence="1" id="KW-0805">Transcription regulation</keyword>
<dbReference type="Pfam" id="PF08281">
    <property type="entry name" value="Sigma70_r4_2"/>
    <property type="match status" value="1"/>
</dbReference>
<dbReference type="OrthoDB" id="9784272at2"/>
<accession>N6Z815</accession>
<dbReference type="GO" id="GO:0003677">
    <property type="term" value="F:DNA binding"/>
    <property type="evidence" value="ECO:0007669"/>
    <property type="project" value="InterPro"/>
</dbReference>
<keyword evidence="2" id="KW-0731">Sigma factor</keyword>
<evidence type="ECO:0000256" key="3">
    <source>
        <dbReference type="ARBA" id="ARBA00023163"/>
    </source>
</evidence>
<dbReference type="SUPFAM" id="SSF88659">
    <property type="entry name" value="Sigma3 and sigma4 domains of RNA polymerase sigma factors"/>
    <property type="match status" value="1"/>
</dbReference>
<gene>
    <name evidence="5" type="ORF">C666_01100</name>
</gene>
<dbReference type="NCBIfam" id="TIGR02937">
    <property type="entry name" value="sigma70-ECF"/>
    <property type="match status" value="1"/>
</dbReference>
<keyword evidence="6" id="KW-1185">Reference proteome</keyword>
<reference evidence="5 6" key="1">
    <citation type="submission" date="2012-09" db="EMBL/GenBank/DDBJ databases">
        <title>Draft Genome Sequences of 6 Strains from Genus Thauera.</title>
        <authorList>
            <person name="Liu B."/>
            <person name="Shapleigh J.P."/>
            <person name="Frostegard A.H."/>
        </authorList>
    </citation>
    <scope>NUCLEOTIDE SEQUENCE [LARGE SCALE GENOMIC DNA]</scope>
    <source>
        <strain evidence="6">47Lol / DSM 12138</strain>
    </source>
</reference>
<organism evidence="5 6">
    <name type="scientific">Thauera linaloolentis (strain DSM 12138 / JCM 21573 / CCUG 41526 / CIP 105981 / IAM 15112 / NBRC 102519 / 47Lol)</name>
    <dbReference type="NCBI Taxonomy" id="1123367"/>
    <lineage>
        <taxon>Bacteria</taxon>
        <taxon>Pseudomonadati</taxon>
        <taxon>Pseudomonadota</taxon>
        <taxon>Betaproteobacteria</taxon>
        <taxon>Rhodocyclales</taxon>
        <taxon>Zoogloeaceae</taxon>
        <taxon>Thauera</taxon>
    </lineage>
</organism>
<comment type="caution">
    <text evidence="5">The sequence shown here is derived from an EMBL/GenBank/DDBJ whole genome shotgun (WGS) entry which is preliminary data.</text>
</comment>
<evidence type="ECO:0000256" key="2">
    <source>
        <dbReference type="ARBA" id="ARBA00023082"/>
    </source>
</evidence>
<evidence type="ECO:0000256" key="1">
    <source>
        <dbReference type="ARBA" id="ARBA00023015"/>
    </source>
</evidence>
<evidence type="ECO:0000313" key="6">
    <source>
        <dbReference type="Proteomes" id="UP000013232"/>
    </source>
</evidence>
<dbReference type="InterPro" id="IPR014284">
    <property type="entry name" value="RNA_pol_sigma-70_dom"/>
</dbReference>
<dbReference type="PANTHER" id="PTHR43133:SF63">
    <property type="entry name" value="RNA POLYMERASE SIGMA FACTOR FECI-RELATED"/>
    <property type="match status" value="1"/>
</dbReference>